<dbReference type="NCBIfam" id="TIGR00093">
    <property type="entry name" value="pseudouridine synthase"/>
    <property type="match status" value="1"/>
</dbReference>
<dbReference type="EC" id="5.4.99.-" evidence="7"/>
<sequence length="236" mass="26727">MISKRGRIDTFIAKRLQIPKKAVKELIANNQVLVDEVVVTQADLQINEFSFIVCQDQILQQRTRQYWMLNKPKGVVSATVDKQHPTAVDLLTGVDKELLHIAGRLDVNSTGLLLITNDAKWSQALMSPEAKVTKSYQVTLANAIDEQYIEAFAQGMWFEYEGITTQPATLLPITSHQAIVELKEGKYHQIKRMFGRFRNPVIGLHRQSIGKIILDENLPAGEFRALTADEVNWVKM</sequence>
<evidence type="ECO:0000256" key="7">
    <source>
        <dbReference type="RuleBase" id="RU003887"/>
    </source>
</evidence>
<dbReference type="InterPro" id="IPR000748">
    <property type="entry name" value="PsdUridine_synth_RsuA/RluB/E/F"/>
</dbReference>
<dbReference type="Gene3D" id="3.30.70.580">
    <property type="entry name" value="Pseudouridine synthase I, catalytic domain, N-terminal subdomain"/>
    <property type="match status" value="1"/>
</dbReference>
<dbReference type="InterPro" id="IPR018496">
    <property type="entry name" value="PsdUridine_synth_RsuA/RluB_CS"/>
</dbReference>
<accession>A0A9X1ZKX0</accession>
<evidence type="ECO:0000256" key="2">
    <source>
        <dbReference type="ARBA" id="ARBA00022884"/>
    </source>
</evidence>
<dbReference type="SUPFAM" id="SSF55174">
    <property type="entry name" value="Alpha-L RNA-binding motif"/>
    <property type="match status" value="1"/>
</dbReference>
<comment type="catalytic activity">
    <reaction evidence="4">
        <text>uridine(516) in 16S rRNA = pseudouridine(516) in 16S rRNA</text>
        <dbReference type="Rhea" id="RHEA:38867"/>
        <dbReference type="Rhea" id="RHEA-COMP:10089"/>
        <dbReference type="Rhea" id="RHEA-COMP:10090"/>
        <dbReference type="ChEBI" id="CHEBI:65314"/>
        <dbReference type="ChEBI" id="CHEBI:65315"/>
        <dbReference type="EC" id="5.4.99.19"/>
    </reaction>
</comment>
<evidence type="ECO:0000256" key="3">
    <source>
        <dbReference type="ARBA" id="ARBA00023235"/>
    </source>
</evidence>
<comment type="similarity">
    <text evidence="1 7">Belongs to the pseudouridine synthase RsuA family.</text>
</comment>
<dbReference type="GO" id="GO:0003723">
    <property type="term" value="F:RNA binding"/>
    <property type="evidence" value="ECO:0007669"/>
    <property type="project" value="UniProtKB-KW"/>
</dbReference>
<dbReference type="CDD" id="cd02553">
    <property type="entry name" value="PseudoU_synth_RsuA"/>
    <property type="match status" value="1"/>
</dbReference>
<keyword evidence="10" id="KW-1185">Reference proteome</keyword>
<dbReference type="InterPro" id="IPR050343">
    <property type="entry name" value="RsuA_PseudoU_synthase"/>
</dbReference>
<keyword evidence="2 6" id="KW-0694">RNA-binding</keyword>
<dbReference type="SUPFAM" id="SSF55120">
    <property type="entry name" value="Pseudouridine synthase"/>
    <property type="match status" value="1"/>
</dbReference>
<dbReference type="GO" id="GO:0006364">
    <property type="term" value="P:rRNA processing"/>
    <property type="evidence" value="ECO:0007669"/>
    <property type="project" value="UniProtKB-ARBA"/>
</dbReference>
<evidence type="ECO:0000256" key="4">
    <source>
        <dbReference type="ARBA" id="ARBA00036749"/>
    </source>
</evidence>
<dbReference type="InterPro" id="IPR036986">
    <property type="entry name" value="S4_RNA-bd_sf"/>
</dbReference>
<comment type="caution">
    <text evidence="9">The sequence shown here is derived from an EMBL/GenBank/DDBJ whole genome shotgun (WGS) entry which is preliminary data.</text>
</comment>
<dbReference type="Proteomes" id="UP001139333">
    <property type="component" value="Unassembled WGS sequence"/>
</dbReference>
<evidence type="ECO:0000256" key="6">
    <source>
        <dbReference type="PROSITE-ProRule" id="PRU00182"/>
    </source>
</evidence>
<dbReference type="InterPro" id="IPR006145">
    <property type="entry name" value="PsdUridine_synth_RsuA/RluA"/>
</dbReference>
<proteinExistence type="inferred from homology"/>
<evidence type="ECO:0000313" key="9">
    <source>
        <dbReference type="EMBL" id="MCL1141370.1"/>
    </source>
</evidence>
<evidence type="ECO:0000313" key="10">
    <source>
        <dbReference type="Proteomes" id="UP001139333"/>
    </source>
</evidence>
<protein>
    <recommendedName>
        <fullName evidence="7">Pseudouridine synthase</fullName>
        <ecNumber evidence="7">5.4.99.-</ecNumber>
    </recommendedName>
</protein>
<dbReference type="GO" id="GO:0160136">
    <property type="term" value="F:16S rRNA pseudouridine(516) synthase activity"/>
    <property type="evidence" value="ECO:0007669"/>
    <property type="project" value="UniProtKB-EC"/>
</dbReference>
<feature type="domain" description="Pseudouridine synthase RsuA/RluA-like" evidence="8">
    <location>
        <begin position="65"/>
        <end position="194"/>
    </location>
</feature>
<reference evidence="9" key="1">
    <citation type="submission" date="2022-01" db="EMBL/GenBank/DDBJ databases">
        <title>Whole genome-based taxonomy of the Shewanellaceae.</title>
        <authorList>
            <person name="Martin-Rodriguez A.J."/>
        </authorList>
    </citation>
    <scope>NUCLEOTIDE SEQUENCE</scope>
    <source>
        <strain evidence="9">DSM 16422</strain>
    </source>
</reference>
<evidence type="ECO:0000256" key="5">
    <source>
        <dbReference type="ARBA" id="ARBA00037590"/>
    </source>
</evidence>
<organism evidence="9 10">
    <name type="scientific">Shewanella gaetbuli</name>
    <dbReference type="NCBI Taxonomy" id="220752"/>
    <lineage>
        <taxon>Bacteria</taxon>
        <taxon>Pseudomonadati</taxon>
        <taxon>Pseudomonadota</taxon>
        <taxon>Gammaproteobacteria</taxon>
        <taxon>Alteromonadales</taxon>
        <taxon>Shewanellaceae</taxon>
        <taxon>Shewanella</taxon>
    </lineage>
</organism>
<dbReference type="Pfam" id="PF00849">
    <property type="entry name" value="PseudoU_synth_2"/>
    <property type="match status" value="1"/>
</dbReference>
<gene>
    <name evidence="9" type="ORF">L2672_01470</name>
</gene>
<dbReference type="PROSITE" id="PS01149">
    <property type="entry name" value="PSI_RSU"/>
    <property type="match status" value="1"/>
</dbReference>
<dbReference type="GO" id="GO:0001522">
    <property type="term" value="P:pseudouridine synthesis"/>
    <property type="evidence" value="ECO:0007669"/>
    <property type="project" value="InterPro"/>
</dbReference>
<dbReference type="AlphaFoldDB" id="A0A9X1ZKX0"/>
<evidence type="ECO:0000259" key="8">
    <source>
        <dbReference type="Pfam" id="PF00849"/>
    </source>
</evidence>
<dbReference type="RefSeq" id="WP_248994054.1">
    <property type="nucleotide sequence ID" value="NZ_JAKIKP010000001.1"/>
</dbReference>
<dbReference type="PANTHER" id="PTHR47683">
    <property type="entry name" value="PSEUDOURIDINE SYNTHASE FAMILY PROTEIN-RELATED"/>
    <property type="match status" value="1"/>
</dbReference>
<dbReference type="InterPro" id="IPR020103">
    <property type="entry name" value="PsdUridine_synth_cat_dom_sf"/>
</dbReference>
<dbReference type="InterPro" id="IPR020094">
    <property type="entry name" value="TruA/RsuA/RluB/E/F_N"/>
</dbReference>
<dbReference type="Gene3D" id="3.30.70.1560">
    <property type="entry name" value="Alpha-L RNA-binding motif"/>
    <property type="match status" value="1"/>
</dbReference>
<dbReference type="PROSITE" id="PS50889">
    <property type="entry name" value="S4"/>
    <property type="match status" value="1"/>
</dbReference>
<dbReference type="PANTHER" id="PTHR47683:SF4">
    <property type="entry name" value="PSEUDOURIDINE SYNTHASE"/>
    <property type="match status" value="1"/>
</dbReference>
<name>A0A9X1ZKX0_9GAMM</name>
<evidence type="ECO:0000256" key="1">
    <source>
        <dbReference type="ARBA" id="ARBA00008348"/>
    </source>
</evidence>
<dbReference type="InterPro" id="IPR042092">
    <property type="entry name" value="PsdUridine_s_RsuA/RluB/E/F_cat"/>
</dbReference>
<comment type="function">
    <text evidence="5">Responsible for synthesis of pseudouridine from uracil-516 in 16S ribosomal RNA.</text>
</comment>
<keyword evidence="3 7" id="KW-0413">Isomerase</keyword>
<dbReference type="Gene3D" id="3.10.290.10">
    <property type="entry name" value="RNA-binding S4 domain"/>
    <property type="match status" value="1"/>
</dbReference>
<dbReference type="EMBL" id="JAKIKP010000001">
    <property type="protein sequence ID" value="MCL1141370.1"/>
    <property type="molecule type" value="Genomic_DNA"/>
</dbReference>